<evidence type="ECO:0000313" key="5">
    <source>
        <dbReference type="EMBL" id="TFK90803.1"/>
    </source>
</evidence>
<dbReference type="InterPro" id="IPR018170">
    <property type="entry name" value="Aldo/ket_reductase_CS"/>
</dbReference>
<dbReference type="SUPFAM" id="SSF54277">
    <property type="entry name" value="CAD &amp; PB1 domains"/>
    <property type="match status" value="1"/>
</dbReference>
<evidence type="ECO:0000256" key="1">
    <source>
        <dbReference type="ARBA" id="ARBA00007905"/>
    </source>
</evidence>
<feature type="compositionally biased region" description="Basic and acidic residues" evidence="3">
    <location>
        <begin position="504"/>
        <end position="519"/>
    </location>
</feature>
<feature type="region of interest" description="Disordered" evidence="3">
    <location>
        <begin position="475"/>
        <end position="592"/>
    </location>
</feature>
<dbReference type="InterPro" id="IPR036812">
    <property type="entry name" value="NAD(P)_OxRdtase_dom_sf"/>
</dbReference>
<feature type="compositionally biased region" description="Low complexity" evidence="3">
    <location>
        <begin position="768"/>
        <end position="783"/>
    </location>
</feature>
<evidence type="ECO:0000256" key="2">
    <source>
        <dbReference type="ARBA" id="ARBA00023002"/>
    </source>
</evidence>
<dbReference type="Proteomes" id="UP000308197">
    <property type="component" value="Unassembled WGS sequence"/>
</dbReference>
<dbReference type="PROSITE" id="PS51745">
    <property type="entry name" value="PB1"/>
    <property type="match status" value="1"/>
</dbReference>
<dbReference type="InterPro" id="IPR000270">
    <property type="entry name" value="PB1_dom"/>
</dbReference>
<feature type="domain" description="PB1" evidence="4">
    <location>
        <begin position="317"/>
        <end position="404"/>
    </location>
</feature>
<dbReference type="STRING" id="1314778.A0A5C3PXI6"/>
<feature type="compositionally biased region" description="Low complexity" evidence="3">
    <location>
        <begin position="544"/>
        <end position="573"/>
    </location>
</feature>
<accession>A0A5C3PXI6</accession>
<feature type="region of interest" description="Disordered" evidence="3">
    <location>
        <begin position="1110"/>
        <end position="1132"/>
    </location>
</feature>
<keyword evidence="6" id="KW-1185">Reference proteome</keyword>
<feature type="compositionally biased region" description="Pro residues" evidence="3">
    <location>
        <begin position="784"/>
        <end position="816"/>
    </location>
</feature>
<feature type="region of interest" description="Disordered" evidence="3">
    <location>
        <begin position="957"/>
        <end position="1029"/>
    </location>
</feature>
<dbReference type="FunFam" id="3.20.20.100:FF:000007">
    <property type="entry name" value="NAD(P)H-dependent D-xylose reductase xyl1"/>
    <property type="match status" value="1"/>
</dbReference>
<dbReference type="Pfam" id="PF00564">
    <property type="entry name" value="PB1"/>
    <property type="match status" value="1"/>
</dbReference>
<dbReference type="InterPro" id="IPR023210">
    <property type="entry name" value="NADP_OxRdtase_dom"/>
</dbReference>
<name>A0A5C3PXI6_9APHY</name>
<keyword evidence="2" id="KW-0560">Oxidoreductase</keyword>
<dbReference type="SMART" id="SM00666">
    <property type="entry name" value="PB1"/>
    <property type="match status" value="1"/>
</dbReference>
<gene>
    <name evidence="5" type="ORF">K466DRAFT_660549</name>
</gene>
<feature type="compositionally biased region" description="Polar residues" evidence="3">
    <location>
        <begin position="520"/>
        <end position="529"/>
    </location>
</feature>
<dbReference type="PANTHER" id="PTHR11732">
    <property type="entry name" value="ALDO/KETO REDUCTASE"/>
    <property type="match status" value="1"/>
</dbReference>
<feature type="region of interest" description="Disordered" evidence="3">
    <location>
        <begin position="735"/>
        <end position="885"/>
    </location>
</feature>
<dbReference type="PROSITE" id="PS00798">
    <property type="entry name" value="ALDOKETO_REDUCTASE_1"/>
    <property type="match status" value="1"/>
</dbReference>
<dbReference type="EMBL" id="ML211036">
    <property type="protein sequence ID" value="TFK90803.1"/>
    <property type="molecule type" value="Genomic_DNA"/>
</dbReference>
<dbReference type="GO" id="GO:0016491">
    <property type="term" value="F:oxidoreductase activity"/>
    <property type="evidence" value="ECO:0007669"/>
    <property type="project" value="UniProtKB-KW"/>
</dbReference>
<organism evidence="5 6">
    <name type="scientific">Polyporus arcularius HHB13444</name>
    <dbReference type="NCBI Taxonomy" id="1314778"/>
    <lineage>
        <taxon>Eukaryota</taxon>
        <taxon>Fungi</taxon>
        <taxon>Dikarya</taxon>
        <taxon>Basidiomycota</taxon>
        <taxon>Agaricomycotina</taxon>
        <taxon>Agaricomycetes</taxon>
        <taxon>Polyporales</taxon>
        <taxon>Polyporaceae</taxon>
        <taxon>Polyporus</taxon>
    </lineage>
</organism>
<evidence type="ECO:0000313" key="6">
    <source>
        <dbReference type="Proteomes" id="UP000308197"/>
    </source>
</evidence>
<feature type="compositionally biased region" description="Polar residues" evidence="3">
    <location>
        <begin position="475"/>
        <end position="494"/>
    </location>
</feature>
<dbReference type="Pfam" id="PF00248">
    <property type="entry name" value="Aldo_ket_red"/>
    <property type="match status" value="1"/>
</dbReference>
<feature type="compositionally biased region" description="Basic and acidic residues" evidence="3">
    <location>
        <begin position="957"/>
        <end position="969"/>
    </location>
</feature>
<feature type="compositionally biased region" description="Polar residues" evidence="3">
    <location>
        <begin position="1059"/>
        <end position="1068"/>
    </location>
</feature>
<dbReference type="InterPro" id="IPR053793">
    <property type="entry name" value="PB1-like"/>
</dbReference>
<reference evidence="5 6" key="1">
    <citation type="journal article" date="2019" name="Nat. Ecol. Evol.">
        <title>Megaphylogeny resolves global patterns of mushroom evolution.</title>
        <authorList>
            <person name="Varga T."/>
            <person name="Krizsan K."/>
            <person name="Foldi C."/>
            <person name="Dima B."/>
            <person name="Sanchez-Garcia M."/>
            <person name="Sanchez-Ramirez S."/>
            <person name="Szollosi G.J."/>
            <person name="Szarkandi J.G."/>
            <person name="Papp V."/>
            <person name="Albert L."/>
            <person name="Andreopoulos W."/>
            <person name="Angelini C."/>
            <person name="Antonin V."/>
            <person name="Barry K.W."/>
            <person name="Bougher N.L."/>
            <person name="Buchanan P."/>
            <person name="Buyck B."/>
            <person name="Bense V."/>
            <person name="Catcheside P."/>
            <person name="Chovatia M."/>
            <person name="Cooper J."/>
            <person name="Damon W."/>
            <person name="Desjardin D."/>
            <person name="Finy P."/>
            <person name="Geml J."/>
            <person name="Haridas S."/>
            <person name="Hughes K."/>
            <person name="Justo A."/>
            <person name="Karasinski D."/>
            <person name="Kautmanova I."/>
            <person name="Kiss B."/>
            <person name="Kocsube S."/>
            <person name="Kotiranta H."/>
            <person name="LaButti K.M."/>
            <person name="Lechner B.E."/>
            <person name="Liimatainen K."/>
            <person name="Lipzen A."/>
            <person name="Lukacs Z."/>
            <person name="Mihaltcheva S."/>
            <person name="Morgado L.N."/>
            <person name="Niskanen T."/>
            <person name="Noordeloos M.E."/>
            <person name="Ohm R.A."/>
            <person name="Ortiz-Santana B."/>
            <person name="Ovrebo C."/>
            <person name="Racz N."/>
            <person name="Riley R."/>
            <person name="Savchenko A."/>
            <person name="Shiryaev A."/>
            <person name="Soop K."/>
            <person name="Spirin V."/>
            <person name="Szebenyi C."/>
            <person name="Tomsovsky M."/>
            <person name="Tulloss R.E."/>
            <person name="Uehling J."/>
            <person name="Grigoriev I.V."/>
            <person name="Vagvolgyi C."/>
            <person name="Papp T."/>
            <person name="Martin F.M."/>
            <person name="Miettinen O."/>
            <person name="Hibbett D.S."/>
            <person name="Nagy L.G."/>
        </authorList>
    </citation>
    <scope>NUCLEOTIDE SEQUENCE [LARGE SCALE GENOMIC DNA]</scope>
    <source>
        <strain evidence="5 6">HHB13444</strain>
    </source>
</reference>
<protein>
    <recommendedName>
        <fullName evidence="4">PB1 domain-containing protein</fullName>
    </recommendedName>
</protein>
<evidence type="ECO:0000256" key="3">
    <source>
        <dbReference type="SAM" id="MobiDB-lite"/>
    </source>
</evidence>
<evidence type="ECO:0000259" key="4">
    <source>
        <dbReference type="PROSITE" id="PS51745"/>
    </source>
</evidence>
<sequence length="1132" mass="124093">MAHITTVTLKRTGAKMPLVGFGLWKVTKETCAQTVYNAIKEGYRLFDSALDYGNEKEAGEGLARAIKDGLVKREDVWITSKLWNTYHEKERVEEGIKTSLKLWGLDYFDLYLVHFPISLEYISPETKFPQEWWGLDGKIHPINVPFQETWAEIEKLVDNGLAKNIGLSNAQGSLIFDVHRYARIEPQVLQVELHPYLTQEPLVKYCKLIGLAITAYSSFGPQSYVELGYQGATSLMEHDTVTAIASKNQKTPAQILLRWALQQGLAVIPKSNNHERLVQNLQSVDFELSEDEMKSISSLNKNLRSGLQRPPDIIPAMSPVQFKFNKPPDGLVRRVTFPEKPSWDALAAKIEALYDIPAPSIGVSYVDNDGDEVTLSSEEELQDFYQSAAQQRNDSTLNLVKFTVRDLDALRNDKPLPETPRTTSAMNYRNTFGRSAPILFEMEVEDGWQPIPSGFDPARPHAYVEVLDSDADISQFNNRDQDNSSFTSESTNTLPEIIPTPTTEKGKGRARSTDFHSRTPDTISSTSSVVAEESNPKHPIHVVSMRSRGGSRNRTSTALTPRTPTPKARTPNPAEQPSGEDDPPLPDLDNMSSQANIANDVADLFANLSNILASHPELSEGIRNVVRNVSNGTYWQSHREQVARAAEEVRRSAIVSADELRQVASDGRRAAEEAAGRRVADAIGNVIRVIADINIAGAQAGEQAQQAAGEPTTSTPLRERPFGRGLGHHLWGEGWEGVGGRGRGGGPRGRGAPGFRGRGGFGRGGPPSWGSFGPHWDESGPFSGMPPSPPPFGSFQSPPGPPPPPGAPPVPPPPGPFGHHHPGHFPFNNSPAGPPPPFRGPFGPNHRAGSFFMGDSPAGPPPPHRGHFGGPPSFGPPHMHHGSRDWDFEDDPFAMGRGWHGHHRHDWADTVPGLPPVPPPRPNASAEGAEVTMYGMTSTESPDAARKALQEAKEAYIAEKERYRRLREERKKRRNNVSTDSEMKDPQDSPTTPRDAQEPAVHPVGEPLTAVPQNIPAQEEPQIVSNARGPFPQLELYSVPQRSRTMHGTGHGQHRRNGSWGTFGSGASTHAGRTAAADSIVRRLDDVHSRVPRHGEVSKEREDSIVTEIVEDLLQTSPVREPEASGSGTRAN</sequence>
<feature type="region of interest" description="Disordered" evidence="3">
    <location>
        <begin position="1043"/>
        <end position="1077"/>
    </location>
</feature>
<feature type="region of interest" description="Disordered" evidence="3">
    <location>
        <begin position="702"/>
        <end position="722"/>
    </location>
</feature>
<dbReference type="Gene3D" id="3.10.20.90">
    <property type="entry name" value="Phosphatidylinositol 3-kinase Catalytic Subunit, Chain A, domain 1"/>
    <property type="match status" value="1"/>
</dbReference>
<dbReference type="Gene3D" id="3.20.20.100">
    <property type="entry name" value="NADP-dependent oxidoreductase domain"/>
    <property type="match status" value="1"/>
</dbReference>
<feature type="compositionally biased region" description="Gly residues" evidence="3">
    <location>
        <begin position="735"/>
        <end position="767"/>
    </location>
</feature>
<dbReference type="InParanoid" id="A0A5C3PXI6"/>
<dbReference type="AlphaFoldDB" id="A0A5C3PXI6"/>
<dbReference type="InterPro" id="IPR020471">
    <property type="entry name" value="AKR"/>
</dbReference>
<comment type="similarity">
    <text evidence="1">Belongs to the aldo/keto reductase family.</text>
</comment>
<proteinExistence type="inferred from homology"/>
<dbReference type="SUPFAM" id="SSF51430">
    <property type="entry name" value="NAD(P)-linked oxidoreductase"/>
    <property type="match status" value="1"/>
</dbReference>
<dbReference type="PRINTS" id="PR00069">
    <property type="entry name" value="ALDKETRDTASE"/>
</dbReference>